<dbReference type="EMBL" id="OCTN01000005">
    <property type="protein sequence ID" value="SOH94821.1"/>
    <property type="molecule type" value="Genomic_DNA"/>
</dbReference>
<proteinExistence type="predicted"/>
<keyword evidence="4" id="KW-1185">Reference proteome</keyword>
<dbReference type="InterPro" id="IPR013225">
    <property type="entry name" value="PaaX_C"/>
</dbReference>
<gene>
    <name evidence="3" type="ORF">SAMN06273572_105247</name>
</gene>
<evidence type="ECO:0000313" key="4">
    <source>
        <dbReference type="Proteomes" id="UP000220034"/>
    </source>
</evidence>
<dbReference type="InterPro" id="IPR036388">
    <property type="entry name" value="WH-like_DNA-bd_sf"/>
</dbReference>
<name>A0A2C9CTI8_9RHOB</name>
<dbReference type="RefSeq" id="WP_097930744.1">
    <property type="nucleotide sequence ID" value="NZ_OCTN01000005.1"/>
</dbReference>
<evidence type="ECO:0000313" key="3">
    <source>
        <dbReference type="EMBL" id="SOH94821.1"/>
    </source>
</evidence>
<dbReference type="InterPro" id="IPR036390">
    <property type="entry name" value="WH_DNA-bd_sf"/>
</dbReference>
<feature type="domain" description="Transcriptional repressor PaaX-like N-terminal" evidence="1">
    <location>
        <begin position="22"/>
        <end position="90"/>
    </location>
</feature>
<dbReference type="GO" id="GO:0006351">
    <property type="term" value="P:DNA-templated transcription"/>
    <property type="evidence" value="ECO:0007669"/>
    <property type="project" value="InterPro"/>
</dbReference>
<dbReference type="Pfam" id="PF08223">
    <property type="entry name" value="PaaX_C"/>
    <property type="match status" value="1"/>
</dbReference>
<protein>
    <submittedName>
        <fullName evidence="3">Transcriptional regulator, PaaX family</fullName>
    </submittedName>
</protein>
<dbReference type="Pfam" id="PF07848">
    <property type="entry name" value="PaaX"/>
    <property type="match status" value="1"/>
</dbReference>
<dbReference type="Gene3D" id="1.20.58.1460">
    <property type="match status" value="1"/>
</dbReference>
<dbReference type="OrthoDB" id="2270427at2"/>
<sequence length="284" mass="31805">MTTFEDPPPDPIIEHMRGGDMRVRSLLITIYEDLILPRGGEVGIMALQRLFELLGLEAGAVRTAVSRLVADGWLIRRRDGRASFYRLGDTQIQTYADDARRVYAAVGRATGNTWMLVHHHDADLLGTAARLKGAGFLSPSRDVFIWPLSRPIPENVIPADAIVSRGVLLLSAQHRAALCPRGTRAAYLALLKDITQVEHKLEDVTLDTSQAMALRLLLIHRWQAILLSHPELSTEIEPDDWPCENVRARVAGLYQRVQQQSEEWLRSHAPETTGTAWADLPTRF</sequence>
<organism evidence="3 4">
    <name type="scientific">Pontivivens marinum</name>
    <dbReference type="NCBI Taxonomy" id="1690039"/>
    <lineage>
        <taxon>Bacteria</taxon>
        <taxon>Pseudomonadati</taxon>
        <taxon>Pseudomonadota</taxon>
        <taxon>Alphaproteobacteria</taxon>
        <taxon>Rhodobacterales</taxon>
        <taxon>Paracoccaceae</taxon>
        <taxon>Pontivivens</taxon>
    </lineage>
</organism>
<dbReference type="Gene3D" id="1.10.10.10">
    <property type="entry name" value="Winged helix-like DNA-binding domain superfamily/Winged helix DNA-binding domain"/>
    <property type="match status" value="1"/>
</dbReference>
<dbReference type="InterPro" id="IPR012906">
    <property type="entry name" value="PaaX-like_N"/>
</dbReference>
<dbReference type="PIRSF" id="PIRSF020623">
    <property type="entry name" value="PaaX"/>
    <property type="match status" value="1"/>
</dbReference>
<dbReference type="Proteomes" id="UP000220034">
    <property type="component" value="Unassembled WGS sequence"/>
</dbReference>
<dbReference type="PANTHER" id="PTHR30319">
    <property type="entry name" value="PHENYLACETIC ACID REGULATOR-RELATED TRANSCRIPTIONAL REPRESSOR"/>
    <property type="match status" value="1"/>
</dbReference>
<accession>A0A2C9CTI8</accession>
<feature type="domain" description="Transcriptional repressor PaaX-like C-terminal" evidence="2">
    <location>
        <begin position="184"/>
        <end position="266"/>
    </location>
</feature>
<dbReference type="SUPFAM" id="SSF46785">
    <property type="entry name" value="Winged helix' DNA-binding domain"/>
    <property type="match status" value="1"/>
</dbReference>
<dbReference type="InterPro" id="IPR011965">
    <property type="entry name" value="PaaX_trns_reg"/>
</dbReference>
<dbReference type="PANTHER" id="PTHR30319:SF1">
    <property type="entry name" value="TRANSCRIPTIONAL REPRESSOR PAAX"/>
    <property type="match status" value="1"/>
</dbReference>
<evidence type="ECO:0000259" key="1">
    <source>
        <dbReference type="Pfam" id="PF07848"/>
    </source>
</evidence>
<evidence type="ECO:0000259" key="2">
    <source>
        <dbReference type="Pfam" id="PF08223"/>
    </source>
</evidence>
<reference evidence="4" key="1">
    <citation type="submission" date="2017-09" db="EMBL/GenBank/DDBJ databases">
        <authorList>
            <person name="Varghese N."/>
            <person name="Submissions S."/>
        </authorList>
    </citation>
    <scope>NUCLEOTIDE SEQUENCE [LARGE SCALE GENOMIC DNA]</scope>
    <source>
        <strain evidence="4">C7</strain>
    </source>
</reference>
<dbReference type="AlphaFoldDB" id="A0A2C9CTI8"/>